<dbReference type="GO" id="GO:0005524">
    <property type="term" value="F:ATP binding"/>
    <property type="evidence" value="ECO:0007669"/>
    <property type="project" value="InterPro"/>
</dbReference>
<dbReference type="Pfam" id="PF00069">
    <property type="entry name" value="Pkinase"/>
    <property type="match status" value="1"/>
</dbReference>
<organism evidence="2 3">
    <name type="scientific">Didymella pomorum</name>
    <dbReference type="NCBI Taxonomy" id="749634"/>
    <lineage>
        <taxon>Eukaryota</taxon>
        <taxon>Fungi</taxon>
        <taxon>Dikarya</taxon>
        <taxon>Ascomycota</taxon>
        <taxon>Pezizomycotina</taxon>
        <taxon>Dothideomycetes</taxon>
        <taxon>Pleosporomycetidae</taxon>
        <taxon>Pleosporales</taxon>
        <taxon>Pleosporineae</taxon>
        <taxon>Didymellaceae</taxon>
        <taxon>Didymella</taxon>
    </lineage>
</organism>
<keyword evidence="3" id="KW-1185">Reference proteome</keyword>
<dbReference type="InterPro" id="IPR011009">
    <property type="entry name" value="Kinase-like_dom_sf"/>
</dbReference>
<dbReference type="OrthoDB" id="1046782at2759"/>
<reference evidence="2" key="1">
    <citation type="submission" date="2022-10" db="EMBL/GenBank/DDBJ databases">
        <title>Tapping the CABI collections for fungal endophytes: first genome assemblies for Collariella, Neodidymelliopsis, Ascochyta clinopodiicola, Didymella pomorum, Didymosphaeria variabile, Neocosmospora piperis and Neocucurbitaria cava.</title>
        <authorList>
            <person name="Hill R."/>
        </authorList>
    </citation>
    <scope>NUCLEOTIDE SEQUENCE</scope>
    <source>
        <strain evidence="2">IMI 355091</strain>
    </source>
</reference>
<sequence length="416" mass="47293">MKLRNFYDYQWKLLAPFFSKGSGSSDVKHYLLREEHILPFVECAEVPGEEGDKAGGYGKVSMVQIHPDHHNFEDPELCSRGFAIKQQIYESDTAIFQTEINVLKKLGGGRGHPHIVSLLATFEQFKKLNLIFHRAQGDLFAYWSDSTDPFVCNYENIKWLAEQCSGLAEGLLRLHKHLTFTKYQIDKLEPAPRAASAPILQQQLASDNGKHVTFNSRRGSLNAGAPVFLQAAFEPAKEQIEKQNFSNFPDGKYVKQYGRHGDINPGNILWYDNGNGTPGALRGTLKIADFGQAELNSLKSRTRQRSVANTLTYRPPESDRGLDRTRPVIRQTYDIWCLACVYLEFLTWFLGGDQLLQRFVKIRLAPDFFQNNMSTDTFFQVTRDARGDTYQVVIKDKVTQVSTPSMPRNDLANQEI</sequence>
<dbReference type="Gene3D" id="1.10.510.10">
    <property type="entry name" value="Transferase(Phosphotransferase) domain 1"/>
    <property type="match status" value="2"/>
</dbReference>
<dbReference type="GO" id="GO:0004674">
    <property type="term" value="F:protein serine/threonine kinase activity"/>
    <property type="evidence" value="ECO:0007669"/>
    <property type="project" value="TreeGrafter"/>
</dbReference>
<dbReference type="AlphaFoldDB" id="A0A9W8ZEB1"/>
<feature type="domain" description="Protein kinase" evidence="1">
    <location>
        <begin position="46"/>
        <end position="416"/>
    </location>
</feature>
<dbReference type="EMBL" id="JAPEVA010000035">
    <property type="protein sequence ID" value="KAJ4405325.1"/>
    <property type="molecule type" value="Genomic_DNA"/>
</dbReference>
<protein>
    <recommendedName>
        <fullName evidence="1">Protein kinase domain-containing protein</fullName>
    </recommendedName>
</protein>
<dbReference type="PROSITE" id="PS50011">
    <property type="entry name" value="PROTEIN_KINASE_DOM"/>
    <property type="match status" value="1"/>
</dbReference>
<dbReference type="PANTHER" id="PTHR24359">
    <property type="entry name" value="SERINE/THREONINE-PROTEIN KINASE SBK1"/>
    <property type="match status" value="1"/>
</dbReference>
<dbReference type="SMART" id="SM00220">
    <property type="entry name" value="S_TKc"/>
    <property type="match status" value="1"/>
</dbReference>
<name>A0A9W8ZEB1_9PLEO</name>
<evidence type="ECO:0000313" key="3">
    <source>
        <dbReference type="Proteomes" id="UP001140510"/>
    </source>
</evidence>
<gene>
    <name evidence="2" type="ORF">N0V91_005275</name>
</gene>
<accession>A0A9W8ZEB1</accession>
<proteinExistence type="predicted"/>
<evidence type="ECO:0000313" key="2">
    <source>
        <dbReference type="EMBL" id="KAJ4405325.1"/>
    </source>
</evidence>
<comment type="caution">
    <text evidence="2">The sequence shown here is derived from an EMBL/GenBank/DDBJ whole genome shotgun (WGS) entry which is preliminary data.</text>
</comment>
<dbReference type="SUPFAM" id="SSF56112">
    <property type="entry name" value="Protein kinase-like (PK-like)"/>
    <property type="match status" value="1"/>
</dbReference>
<dbReference type="PANTHER" id="PTHR24359:SF37">
    <property type="entry name" value="PROTEIN KINASE DOMAIN-CONTAINING PROTEIN"/>
    <property type="match status" value="1"/>
</dbReference>
<dbReference type="InterPro" id="IPR000719">
    <property type="entry name" value="Prot_kinase_dom"/>
</dbReference>
<dbReference type="Proteomes" id="UP001140510">
    <property type="component" value="Unassembled WGS sequence"/>
</dbReference>
<evidence type="ECO:0000259" key="1">
    <source>
        <dbReference type="PROSITE" id="PS50011"/>
    </source>
</evidence>